<name>A0ABZ0P3M4_CERBT</name>
<keyword evidence="3 10" id="KW-0444">Lipid biosynthesis</keyword>
<evidence type="ECO:0000256" key="2">
    <source>
        <dbReference type="ARBA" id="ARBA00010682"/>
    </source>
</evidence>
<evidence type="ECO:0000256" key="6">
    <source>
        <dbReference type="ARBA" id="ARBA00023098"/>
    </source>
</evidence>
<proteinExistence type="inferred from homology"/>
<evidence type="ECO:0000256" key="4">
    <source>
        <dbReference type="ARBA" id="ARBA00022679"/>
    </source>
</evidence>
<dbReference type="SMART" id="SM00155">
    <property type="entry name" value="PLDc"/>
    <property type="match status" value="2"/>
</dbReference>
<evidence type="ECO:0000256" key="10">
    <source>
        <dbReference type="RuleBase" id="RU365024"/>
    </source>
</evidence>
<evidence type="ECO:0000256" key="9">
    <source>
        <dbReference type="ARBA" id="ARBA00048586"/>
    </source>
</evidence>
<keyword evidence="13" id="KW-1185">Reference proteome</keyword>
<gene>
    <name evidence="12" type="ORF">RHO25_010958</name>
</gene>
<comment type="similarity">
    <text evidence="2 10">Belongs to the CDP-alcohol phosphatidyltransferase class-II family.</text>
</comment>
<organism evidence="12 13">
    <name type="scientific">Cercospora beticola</name>
    <name type="common">Sugarbeet leaf spot fungus</name>
    <dbReference type="NCBI Taxonomy" id="122368"/>
    <lineage>
        <taxon>Eukaryota</taxon>
        <taxon>Fungi</taxon>
        <taxon>Dikarya</taxon>
        <taxon>Ascomycota</taxon>
        <taxon>Pezizomycotina</taxon>
        <taxon>Dothideomycetes</taxon>
        <taxon>Dothideomycetidae</taxon>
        <taxon>Mycosphaerellales</taxon>
        <taxon>Mycosphaerellaceae</taxon>
        <taxon>Cercospora</taxon>
    </lineage>
</organism>
<feature type="domain" description="PLD phosphodiesterase" evidence="11">
    <location>
        <begin position="509"/>
        <end position="542"/>
    </location>
</feature>
<keyword evidence="5" id="KW-0677">Repeat</keyword>
<dbReference type="Pfam" id="PF13091">
    <property type="entry name" value="PLDc_2"/>
    <property type="match status" value="1"/>
</dbReference>
<keyword evidence="10" id="KW-0496">Mitochondrion</keyword>
<dbReference type="InterPro" id="IPR025202">
    <property type="entry name" value="PLD-like_dom"/>
</dbReference>
<dbReference type="RefSeq" id="XP_023450915.2">
    <property type="nucleotide sequence ID" value="XM_023602164.2"/>
</dbReference>
<accession>A0ABZ0P3M4</accession>
<keyword evidence="8 10" id="KW-1208">Phospholipid metabolism</keyword>
<dbReference type="InterPro" id="IPR016270">
    <property type="entry name" value="PGS1"/>
</dbReference>
<dbReference type="SUPFAM" id="SSF56024">
    <property type="entry name" value="Phospholipase D/nuclease"/>
    <property type="match status" value="1"/>
</dbReference>
<evidence type="ECO:0000256" key="1">
    <source>
        <dbReference type="ARBA" id="ARBA00005042"/>
    </source>
</evidence>
<evidence type="ECO:0000256" key="8">
    <source>
        <dbReference type="ARBA" id="ARBA00023264"/>
    </source>
</evidence>
<reference evidence="12 13" key="1">
    <citation type="submission" date="2023-09" db="EMBL/GenBank/DDBJ databases">
        <title>Complete-Gapless Cercospora beticola genome.</title>
        <authorList>
            <person name="Wyatt N.A."/>
            <person name="Spanner R.E."/>
            <person name="Bolton M.D."/>
        </authorList>
    </citation>
    <scope>NUCLEOTIDE SEQUENCE [LARGE SCALE GENOMIC DNA]</scope>
    <source>
        <strain evidence="12">Cb09-40</strain>
    </source>
</reference>
<evidence type="ECO:0000256" key="5">
    <source>
        <dbReference type="ARBA" id="ARBA00022737"/>
    </source>
</evidence>
<evidence type="ECO:0000259" key="11">
    <source>
        <dbReference type="SMART" id="SM00155"/>
    </source>
</evidence>
<dbReference type="GeneID" id="35433189"/>
<dbReference type="EMBL" id="CP134190">
    <property type="protein sequence ID" value="WPB06301.1"/>
    <property type="molecule type" value="Genomic_DNA"/>
</dbReference>
<comment type="pathway">
    <text evidence="1 10">Phospholipid metabolism; phosphatidylglycerol biosynthesis; phosphatidylglycerol from CDP-diacylglycerol: step 1/2.</text>
</comment>
<evidence type="ECO:0000313" key="13">
    <source>
        <dbReference type="Proteomes" id="UP001302367"/>
    </source>
</evidence>
<comment type="catalytic activity">
    <reaction evidence="9 10">
        <text>a CDP-1,2-diacyl-sn-glycerol + sn-glycerol 3-phosphate = a 1,2-diacyl-sn-glycero-3-phospho-(1'-sn-glycero-3'-phosphate) + CMP + H(+)</text>
        <dbReference type="Rhea" id="RHEA:12593"/>
        <dbReference type="ChEBI" id="CHEBI:15378"/>
        <dbReference type="ChEBI" id="CHEBI:57597"/>
        <dbReference type="ChEBI" id="CHEBI:58332"/>
        <dbReference type="ChEBI" id="CHEBI:60110"/>
        <dbReference type="ChEBI" id="CHEBI:60377"/>
        <dbReference type="EC" id="2.7.8.5"/>
    </reaction>
</comment>
<evidence type="ECO:0000256" key="3">
    <source>
        <dbReference type="ARBA" id="ARBA00022516"/>
    </source>
</evidence>
<dbReference type="Proteomes" id="UP001302367">
    <property type="component" value="Chromosome 7"/>
</dbReference>
<dbReference type="CDD" id="cd09135">
    <property type="entry name" value="PLDc_PGS1_euk_1"/>
    <property type="match status" value="1"/>
</dbReference>
<dbReference type="CDD" id="cd09137">
    <property type="entry name" value="PLDc_PGS1_euk_2"/>
    <property type="match status" value="1"/>
</dbReference>
<comment type="subcellular location">
    <subcellularLocation>
        <location evidence="10">Mitochondrion</location>
    </subcellularLocation>
</comment>
<dbReference type="InterPro" id="IPR001736">
    <property type="entry name" value="PLipase_D/transphosphatidylase"/>
</dbReference>
<dbReference type="PANTHER" id="PTHR12586">
    <property type="entry name" value="CDP-DIACYLGLYCEROL--SERINE O-PHOSPHATIDYLTRANSFERASE"/>
    <property type="match status" value="1"/>
</dbReference>
<evidence type="ECO:0000313" key="12">
    <source>
        <dbReference type="EMBL" id="WPB06301.1"/>
    </source>
</evidence>
<keyword evidence="10" id="KW-0547">Nucleotide-binding</keyword>
<comment type="function">
    <text evidence="10">Functions in the biosynthesis of the anionic phospholipids phosphatidylglycerol and cardiolipin.</text>
</comment>
<keyword evidence="4 10" id="KW-0808">Transferase</keyword>
<keyword evidence="10" id="KW-0067">ATP-binding</keyword>
<dbReference type="PANTHER" id="PTHR12586:SF1">
    <property type="entry name" value="CDP-DIACYLGLYCEROL--GLYCEROL-3-PHOSPHATE 3-PHOSPHATIDYLTRANSFERASE, MITOCHONDRIAL"/>
    <property type="match status" value="1"/>
</dbReference>
<keyword evidence="6 10" id="KW-0443">Lipid metabolism</keyword>
<sequence length="608" mass="67284">MYLQPDASQIAESPHDRRHVGGVALLGGLAARCWWSVVMLANGARKGKKWPVRPVKCTASVNIIQTSPSSSTSKLLQHEVPMLTRRVLHCVRASRQVRSLKQISRNGILQQRSASTASGQAASTVSSQSSASQLAVFTGELDKLSPRFDISADSIQILKSPAEFYETLKTKIRNAKRRVYLSTLYIGKSEHEFIDTIRQALKSNPDLQVSLLTDYLRGTREAPNPSCASLLASLIQEFGPDRVEVRLYHTPNLTGARKAILPKRINEGWGLQHMKLYGIDDEIIMSGANLSDDYFTNRQDRYHVFKSKPITDYFSELYRTICDLSYRVSPSDKEASGFIAEWPLQNVQPEPLKDPSGYIKAASKVLLPLASPPSVKTTQPETDTSVYPLVQLTPLLKPDKSTELPALTGILRTLGTPEFAGSKWTFTAGYFNMTPEVRKLLLKTKPASGTVVAASPWANGFYGSKGVSGMLPAAYSLLGRRFLDAVSKAGLSNQIAVKEWRRGTVNTPGGWTYHAKGIWVTLPQEQNPSISLIGSSNYTKRSYSLDLEANTLIVTRNADLQRRLGAEQKWLQDYATPMTQDDYAKTERRVGLHVRLAMWIVTLVGGAL</sequence>
<dbReference type="EC" id="2.7.8.5" evidence="10"/>
<feature type="domain" description="PLD phosphodiesterase" evidence="11">
    <location>
        <begin position="268"/>
        <end position="294"/>
    </location>
</feature>
<evidence type="ECO:0000256" key="7">
    <source>
        <dbReference type="ARBA" id="ARBA00023209"/>
    </source>
</evidence>
<keyword evidence="7 10" id="KW-0594">Phospholipid biosynthesis</keyword>
<dbReference type="Gene3D" id="3.30.870.10">
    <property type="entry name" value="Endonuclease Chain A"/>
    <property type="match status" value="2"/>
</dbReference>
<protein>
    <recommendedName>
        <fullName evidence="10">CDP-diacylglycerol--glycerol-3-phosphate 3-phosphatidyltransferase</fullName>
        <ecNumber evidence="10">2.7.8.5</ecNumber>
    </recommendedName>
</protein>